<feature type="domain" description="Methyltransferase" evidence="2">
    <location>
        <begin position="314"/>
        <end position="409"/>
    </location>
</feature>
<dbReference type="InterPro" id="IPR025714">
    <property type="entry name" value="Methyltranfer_dom"/>
</dbReference>
<dbReference type="EMBL" id="HBKQ01026137">
    <property type="protein sequence ID" value="CAE2243929.1"/>
    <property type="molecule type" value="Transcribed_RNA"/>
</dbReference>
<evidence type="ECO:0000259" key="2">
    <source>
        <dbReference type="Pfam" id="PF13847"/>
    </source>
</evidence>
<dbReference type="SUPFAM" id="SSF53335">
    <property type="entry name" value="S-adenosyl-L-methionine-dependent methyltransferases"/>
    <property type="match status" value="1"/>
</dbReference>
<dbReference type="InterPro" id="IPR002052">
    <property type="entry name" value="DNA_methylase_N6_adenine_CS"/>
</dbReference>
<dbReference type="PROSITE" id="PS00092">
    <property type="entry name" value="N6_MTASE"/>
    <property type="match status" value="1"/>
</dbReference>
<proteinExistence type="predicted"/>
<dbReference type="GO" id="GO:0032259">
    <property type="term" value="P:methylation"/>
    <property type="evidence" value="ECO:0007669"/>
    <property type="project" value="InterPro"/>
</dbReference>
<dbReference type="Gene3D" id="3.40.50.150">
    <property type="entry name" value="Vaccinia Virus protein VP39"/>
    <property type="match status" value="1"/>
</dbReference>
<dbReference type="GO" id="GO:0003676">
    <property type="term" value="F:nucleic acid binding"/>
    <property type="evidence" value="ECO:0007669"/>
    <property type="project" value="InterPro"/>
</dbReference>
<evidence type="ECO:0000256" key="1">
    <source>
        <dbReference type="SAM" id="MobiDB-lite"/>
    </source>
</evidence>
<dbReference type="PANTHER" id="PTHR18895">
    <property type="entry name" value="HEMK METHYLTRANSFERASE"/>
    <property type="match status" value="1"/>
</dbReference>
<feature type="compositionally biased region" description="Polar residues" evidence="1">
    <location>
        <begin position="263"/>
        <end position="272"/>
    </location>
</feature>
<reference evidence="3" key="1">
    <citation type="submission" date="2021-01" db="EMBL/GenBank/DDBJ databases">
        <authorList>
            <person name="Corre E."/>
            <person name="Pelletier E."/>
            <person name="Niang G."/>
            <person name="Scheremetjew M."/>
            <person name="Finn R."/>
            <person name="Kale V."/>
            <person name="Holt S."/>
            <person name="Cochrane G."/>
            <person name="Meng A."/>
            <person name="Brown T."/>
            <person name="Cohen L."/>
        </authorList>
    </citation>
    <scope>NUCLEOTIDE SEQUENCE</scope>
    <source>
        <strain evidence="3">Isolate 1302-5</strain>
    </source>
</reference>
<dbReference type="Pfam" id="PF13847">
    <property type="entry name" value="Methyltransf_31"/>
    <property type="match status" value="1"/>
</dbReference>
<gene>
    <name evidence="3" type="ORF">OAUR00152_LOCUS17699</name>
</gene>
<dbReference type="PANTHER" id="PTHR18895:SF74">
    <property type="entry name" value="MTRF1L RELEASE FACTOR GLUTAMINE METHYLTRANSFERASE"/>
    <property type="match status" value="1"/>
</dbReference>
<feature type="region of interest" description="Disordered" evidence="1">
    <location>
        <begin position="133"/>
        <end position="154"/>
    </location>
</feature>
<evidence type="ECO:0000313" key="3">
    <source>
        <dbReference type="EMBL" id="CAE2243929.1"/>
    </source>
</evidence>
<accession>A0A7S4IZ69</accession>
<sequence length="530" mass="56362">MEDTRIAAKQSGSEKAESLWWSGAQFRGGDLRVDYDDGGLVAIRKPPGATPLDAIECANKALAAWGEDGGAEEPALLMPVESFLRRCSSRPIQGWSVAARSQEAADELVRRIDEVSGTFMAVVNEVPLRADGRDAEEGSDVPRVSVTSSHGTRNTTSGLLHLVKIECPRLARDGVAMKSILQKQYGCSVVGGRANNVVPIKGLGGKGARTFLGMVRLSLPGVLGRGDVQVEQEIPLRYSKMLERQERAFDEWRERGGGENYDSESNTDPSTSNLVPSVSFCGHNFRIPAGVFSPRTGSEALVMAAVESLPLGRESRVLDLGSGSGSLLLSLLLDKSGSSSTGVGVDFSPEAVDAARANAATLGIGSDRVAFVVGDFLTSDLPLIVQNAMSGVSSSSSKTSESFDVVVCNPPYLDPGNLPPSFVANEEKLQSPAAALFAGERGLDVYRAFSGHGGFANQWMEAGLVNAGSILVLEVPSGGSRIIEIVEGMFVAANQEEESNDCVTRPALMESLGIRRDGRNARRCIVFRWL</sequence>
<feature type="region of interest" description="Disordered" evidence="1">
    <location>
        <begin position="251"/>
        <end position="272"/>
    </location>
</feature>
<dbReference type="GO" id="GO:0036009">
    <property type="term" value="F:protein-glutamine N-methyltransferase activity"/>
    <property type="evidence" value="ECO:0007669"/>
    <property type="project" value="TreeGrafter"/>
</dbReference>
<feature type="compositionally biased region" description="Polar residues" evidence="1">
    <location>
        <begin position="145"/>
        <end position="154"/>
    </location>
</feature>
<organism evidence="3">
    <name type="scientific">Odontella aurita</name>
    <dbReference type="NCBI Taxonomy" id="265563"/>
    <lineage>
        <taxon>Eukaryota</taxon>
        <taxon>Sar</taxon>
        <taxon>Stramenopiles</taxon>
        <taxon>Ochrophyta</taxon>
        <taxon>Bacillariophyta</taxon>
        <taxon>Mediophyceae</taxon>
        <taxon>Biddulphiophycidae</taxon>
        <taxon>Eupodiscales</taxon>
        <taxon>Odontellaceae</taxon>
        <taxon>Odontella</taxon>
    </lineage>
</organism>
<protein>
    <recommendedName>
        <fullName evidence="2">Methyltransferase domain-containing protein</fullName>
    </recommendedName>
</protein>
<name>A0A7S4IZ69_9STRA</name>
<dbReference type="InterPro" id="IPR029063">
    <property type="entry name" value="SAM-dependent_MTases_sf"/>
</dbReference>
<dbReference type="InterPro" id="IPR050320">
    <property type="entry name" value="N5-glutamine_MTase"/>
</dbReference>
<dbReference type="AlphaFoldDB" id="A0A7S4IZ69"/>